<dbReference type="GO" id="GO:0005886">
    <property type="term" value="C:plasma membrane"/>
    <property type="evidence" value="ECO:0007669"/>
    <property type="project" value="UniProtKB-SubCell"/>
</dbReference>
<feature type="binding site" evidence="11">
    <location>
        <position position="303"/>
    </location>
    <ligand>
        <name>K(+)</name>
        <dbReference type="ChEBI" id="CHEBI:29103"/>
    </ligand>
</feature>
<evidence type="ECO:0000256" key="5">
    <source>
        <dbReference type="ARBA" id="ARBA00022692"/>
    </source>
</evidence>
<evidence type="ECO:0000256" key="10">
    <source>
        <dbReference type="PIRNR" id="PIRNR006247"/>
    </source>
</evidence>
<keyword evidence="9 10" id="KW-0472">Membrane</keyword>
<reference evidence="13 14" key="1">
    <citation type="submission" date="2020-04" db="EMBL/GenBank/DDBJ databases">
        <title>Donghicola sp., a member of the Rhodobacteraceae family isolated from mangrove forest in Thailand.</title>
        <authorList>
            <person name="Charoenyingcharoen P."/>
            <person name="Yukphan P."/>
        </authorList>
    </citation>
    <scope>NUCLEOTIDE SEQUENCE [LARGE SCALE GENOMIC DNA]</scope>
    <source>
        <strain evidence="13 14">B5-SW-15</strain>
    </source>
</reference>
<feature type="transmembrane region" description="Helical" evidence="12">
    <location>
        <begin position="167"/>
        <end position="191"/>
    </location>
</feature>
<feature type="binding site" evidence="11">
    <location>
        <position position="419"/>
    </location>
    <ligand>
        <name>K(+)</name>
        <dbReference type="ChEBI" id="CHEBI:29103"/>
    </ligand>
</feature>
<dbReference type="AlphaFoldDB" id="A0A850QC22"/>
<dbReference type="InterPro" id="IPR004772">
    <property type="entry name" value="TrkH"/>
</dbReference>
<feature type="transmembrane region" description="Helical" evidence="12">
    <location>
        <begin position="447"/>
        <end position="468"/>
    </location>
</feature>
<keyword evidence="8 10" id="KW-0406">Ion transport</keyword>
<keyword evidence="4 10" id="KW-0633">Potassium transport</keyword>
<protein>
    <recommendedName>
        <fullName evidence="10">Trk system potassium uptake protein</fullName>
    </recommendedName>
</protein>
<evidence type="ECO:0000256" key="11">
    <source>
        <dbReference type="PIRSR" id="PIRSR006247-1"/>
    </source>
</evidence>
<keyword evidence="5 12" id="KW-0812">Transmembrane</keyword>
<dbReference type="Proteomes" id="UP000592216">
    <property type="component" value="Unassembled WGS sequence"/>
</dbReference>
<feature type="binding site" evidence="11">
    <location>
        <position position="302"/>
    </location>
    <ligand>
        <name>K(+)</name>
        <dbReference type="ChEBI" id="CHEBI:29103"/>
    </ligand>
</feature>
<comment type="caution">
    <text evidence="13">The sequence shown here is derived from an EMBL/GenBank/DDBJ whole genome shotgun (WGS) entry which is preliminary data.</text>
</comment>
<accession>A0A850QC22</accession>
<comment type="similarity">
    <text evidence="10">Belongs to the TrkH potassium transport family.</text>
</comment>
<gene>
    <name evidence="13" type="ORF">HJ536_11475</name>
</gene>
<feature type="binding site" evidence="11">
    <location>
        <position position="210"/>
    </location>
    <ligand>
        <name>K(+)</name>
        <dbReference type="ChEBI" id="CHEBI:29103"/>
    </ligand>
</feature>
<evidence type="ECO:0000313" key="14">
    <source>
        <dbReference type="Proteomes" id="UP000592216"/>
    </source>
</evidence>
<keyword evidence="3 10" id="KW-1003">Cell membrane</keyword>
<sequence>MYYVVFMNGVVLAFFGVLMGVTALFFHSTAGVFLLAGLLTSFLGMMLAIVSYRPDMEMERLDAFVMTSTVWMTGAIAGGVPLWMWGLTPIDALFEAMSGITTTGSTVMSGLDHTPRGIIFWRALLQGVGGVGFVVTAIAVLPILKVGGMQLFRTESSDKGEKELRNAAVFASATLQVYIGLIAVCAFVYMAGGMNFFDGVTHAMTTLSTGGYSGYDASFAHFESPFLQWAGTIFMLLGALPFAWYIRILNRGMFYSEQVSAMLWSLAVVILVLSFWLVATSEMPFTTALRLVAFNVVSVVTTTGYADTDYTQWGQFFVMAFFFLTAVGGCTGSTAGGAKAMRWLLAWRAVVAKFQNVQSQNRVTSIKYEGRAVDEDVLNGVVVFFVFYFATFVVMTIILALLGLDLETATSSALTALANVGPGVGSIVGPSGNFATLSDPVKFVLTIGMYLGRLEMLTVLILFTPMFWQEYAVATRPAHRISR</sequence>
<dbReference type="PANTHER" id="PTHR32024">
    <property type="entry name" value="TRK SYSTEM POTASSIUM UPTAKE PROTEIN TRKG-RELATED"/>
    <property type="match status" value="1"/>
</dbReference>
<keyword evidence="6 10" id="KW-0630">Potassium</keyword>
<evidence type="ECO:0000256" key="8">
    <source>
        <dbReference type="ARBA" id="ARBA00023065"/>
    </source>
</evidence>
<evidence type="ECO:0000256" key="3">
    <source>
        <dbReference type="ARBA" id="ARBA00022475"/>
    </source>
</evidence>
<feature type="transmembrane region" description="Helical" evidence="12">
    <location>
        <begin position="226"/>
        <end position="249"/>
    </location>
</feature>
<name>A0A850QC22_9RHOB</name>
<evidence type="ECO:0000256" key="12">
    <source>
        <dbReference type="SAM" id="Phobius"/>
    </source>
</evidence>
<comment type="function">
    <text evidence="10">Low-affinity potassium transport system. Interacts with Trk system potassium uptake protein TrkA.</text>
</comment>
<dbReference type="Pfam" id="PF02386">
    <property type="entry name" value="TrkH"/>
    <property type="match status" value="2"/>
</dbReference>
<comment type="subcellular location">
    <subcellularLocation>
        <location evidence="10">Cell inner membrane</location>
        <topology evidence="10">Multi-pass membrane protein</topology>
    </subcellularLocation>
    <subcellularLocation>
        <location evidence="1">Cell membrane</location>
        <topology evidence="1">Multi-pass membrane protein</topology>
    </subcellularLocation>
</comment>
<evidence type="ECO:0000256" key="4">
    <source>
        <dbReference type="ARBA" id="ARBA00022538"/>
    </source>
</evidence>
<feature type="transmembrane region" description="Helical" evidence="12">
    <location>
        <begin position="119"/>
        <end position="146"/>
    </location>
</feature>
<keyword evidence="2 10" id="KW-0813">Transport</keyword>
<feature type="binding site" evidence="11">
    <location>
        <position position="420"/>
    </location>
    <ligand>
        <name>K(+)</name>
        <dbReference type="ChEBI" id="CHEBI:29103"/>
    </ligand>
</feature>
<feature type="transmembrane region" description="Helical" evidence="12">
    <location>
        <begin position="261"/>
        <end position="279"/>
    </location>
</feature>
<evidence type="ECO:0000256" key="2">
    <source>
        <dbReference type="ARBA" id="ARBA00022448"/>
    </source>
</evidence>
<proteinExistence type="inferred from homology"/>
<dbReference type="PANTHER" id="PTHR32024:SF3">
    <property type="entry name" value="TRK SYSTEM POTASSIUM UPTAKE PROTEIN"/>
    <property type="match status" value="1"/>
</dbReference>
<dbReference type="GO" id="GO:0015379">
    <property type="term" value="F:potassium:chloride symporter activity"/>
    <property type="evidence" value="ECO:0007669"/>
    <property type="project" value="InterPro"/>
</dbReference>
<evidence type="ECO:0000256" key="9">
    <source>
        <dbReference type="ARBA" id="ARBA00023136"/>
    </source>
</evidence>
<feature type="binding site" evidence="11">
    <location>
        <position position="103"/>
    </location>
    <ligand>
        <name>K(+)</name>
        <dbReference type="ChEBI" id="CHEBI:29103"/>
    </ligand>
</feature>
<feature type="transmembrane region" description="Helical" evidence="12">
    <location>
        <begin position="64"/>
        <end position="85"/>
    </location>
</feature>
<evidence type="ECO:0000256" key="6">
    <source>
        <dbReference type="ARBA" id="ARBA00022958"/>
    </source>
</evidence>
<evidence type="ECO:0000313" key="13">
    <source>
        <dbReference type="EMBL" id="NVO23975.1"/>
    </source>
</evidence>
<evidence type="ECO:0000256" key="7">
    <source>
        <dbReference type="ARBA" id="ARBA00022989"/>
    </source>
</evidence>
<feature type="transmembrane region" description="Helical" evidence="12">
    <location>
        <begin position="316"/>
        <end position="338"/>
    </location>
</feature>
<dbReference type="InterPro" id="IPR003445">
    <property type="entry name" value="Cat_transpt"/>
</dbReference>
<organism evidence="13 14">
    <name type="scientific">Donghicola mangrovi</name>
    <dbReference type="NCBI Taxonomy" id="2729614"/>
    <lineage>
        <taxon>Bacteria</taxon>
        <taxon>Pseudomonadati</taxon>
        <taxon>Pseudomonadota</taxon>
        <taxon>Alphaproteobacteria</taxon>
        <taxon>Rhodobacterales</taxon>
        <taxon>Roseobacteraceae</taxon>
        <taxon>Donghicola</taxon>
    </lineage>
</organism>
<feature type="transmembrane region" description="Helical" evidence="12">
    <location>
        <begin position="32"/>
        <end position="52"/>
    </location>
</feature>
<dbReference type="PIRSF" id="PIRSF006247">
    <property type="entry name" value="TrkH"/>
    <property type="match status" value="1"/>
</dbReference>
<dbReference type="EMBL" id="JABCJE010000004">
    <property type="protein sequence ID" value="NVO23975.1"/>
    <property type="molecule type" value="Genomic_DNA"/>
</dbReference>
<dbReference type="RefSeq" id="WP_177157799.1">
    <property type="nucleotide sequence ID" value="NZ_JABCJE010000004.1"/>
</dbReference>
<feature type="transmembrane region" description="Helical" evidence="12">
    <location>
        <begin position="377"/>
        <end position="402"/>
    </location>
</feature>
<keyword evidence="11" id="KW-0479">Metal-binding</keyword>
<dbReference type="GO" id="GO:0046872">
    <property type="term" value="F:metal ion binding"/>
    <property type="evidence" value="ECO:0007669"/>
    <property type="project" value="UniProtKB-KW"/>
</dbReference>
<keyword evidence="10" id="KW-0997">Cell inner membrane</keyword>
<feature type="transmembrane region" description="Helical" evidence="12">
    <location>
        <begin position="5"/>
        <end position="26"/>
    </location>
</feature>
<keyword evidence="7 12" id="KW-1133">Transmembrane helix</keyword>
<feature type="binding site" evidence="11">
    <location>
        <position position="102"/>
    </location>
    <ligand>
        <name>K(+)</name>
        <dbReference type="ChEBI" id="CHEBI:29103"/>
    </ligand>
</feature>
<evidence type="ECO:0000256" key="1">
    <source>
        <dbReference type="ARBA" id="ARBA00004651"/>
    </source>
</evidence>